<keyword evidence="4" id="KW-1185">Reference proteome</keyword>
<name>A0A238J6S3_9RHOB</name>
<evidence type="ECO:0000256" key="2">
    <source>
        <dbReference type="SAM" id="MobiDB-lite"/>
    </source>
</evidence>
<evidence type="ECO:0000313" key="4">
    <source>
        <dbReference type="Proteomes" id="UP000225972"/>
    </source>
</evidence>
<keyword evidence="1" id="KW-0175">Coiled coil</keyword>
<feature type="coiled-coil region" evidence="1">
    <location>
        <begin position="108"/>
        <end position="145"/>
    </location>
</feature>
<accession>A0A238J6S3</accession>
<organism evidence="3 4">
    <name type="scientific">Pelagimonas phthalicica</name>
    <dbReference type="NCBI Taxonomy" id="1037362"/>
    <lineage>
        <taxon>Bacteria</taxon>
        <taxon>Pseudomonadati</taxon>
        <taxon>Pseudomonadota</taxon>
        <taxon>Alphaproteobacteria</taxon>
        <taxon>Rhodobacterales</taxon>
        <taxon>Roseobacteraceae</taxon>
        <taxon>Pelagimonas</taxon>
    </lineage>
</organism>
<evidence type="ECO:0000313" key="3">
    <source>
        <dbReference type="EMBL" id="SMX26289.1"/>
    </source>
</evidence>
<feature type="compositionally biased region" description="Basic residues" evidence="2">
    <location>
        <begin position="11"/>
        <end position="21"/>
    </location>
</feature>
<protein>
    <recommendedName>
        <fullName evidence="5">Flagellar motility protein MotE, a chaperone for MotC folding</fullName>
    </recommendedName>
</protein>
<dbReference type="OrthoDB" id="9791432at2"/>
<reference evidence="4" key="1">
    <citation type="submission" date="2017-05" db="EMBL/GenBank/DDBJ databases">
        <authorList>
            <person name="Rodrigo-Torres L."/>
            <person name="Arahal R. D."/>
            <person name="Lucena T."/>
        </authorList>
    </citation>
    <scope>NUCLEOTIDE SEQUENCE [LARGE SCALE GENOMIC DNA]</scope>
    <source>
        <strain evidence="4">CECT 8649</strain>
    </source>
</reference>
<dbReference type="EMBL" id="FXXP01000001">
    <property type="protein sequence ID" value="SMX26289.1"/>
    <property type="molecule type" value="Genomic_DNA"/>
</dbReference>
<dbReference type="Proteomes" id="UP000225972">
    <property type="component" value="Unassembled WGS sequence"/>
</dbReference>
<dbReference type="SUPFAM" id="SSF158791">
    <property type="entry name" value="MgtE N-terminal domain-like"/>
    <property type="match status" value="1"/>
</dbReference>
<gene>
    <name evidence="3" type="ORF">TRP8649_00362</name>
</gene>
<evidence type="ECO:0008006" key="5">
    <source>
        <dbReference type="Google" id="ProtNLM"/>
    </source>
</evidence>
<evidence type="ECO:0000256" key="1">
    <source>
        <dbReference type="SAM" id="Coils"/>
    </source>
</evidence>
<proteinExistence type="predicted"/>
<dbReference type="AlphaFoldDB" id="A0A238J6S3"/>
<feature type="region of interest" description="Disordered" evidence="2">
    <location>
        <begin position="1"/>
        <end position="21"/>
    </location>
</feature>
<sequence>MAKSAPAEQKKSKKKRPQRKAKGALSAIGALLLASAILRVGIGAGEAFAREGGEDVHEEPVKKMADTYTPAPATPTTIPDEEIMPLLKAMNEREARIAKREENVAVRMKALAAAEQEIDRKLAALEDAEERLRATMSLAQTAAEDDITRLTSVYANMKPKQAAALFEEMDPEFSAGFLARMKPDVAAAIMAGLSPNAAYTISVVLAGRNARVPKE</sequence>
<dbReference type="RefSeq" id="WP_099242030.1">
    <property type="nucleotide sequence ID" value="NZ_FXXP01000001.1"/>
</dbReference>